<gene>
    <name evidence="1" type="ORF">DPMN_174502</name>
</gene>
<dbReference type="Proteomes" id="UP000828390">
    <property type="component" value="Unassembled WGS sequence"/>
</dbReference>
<dbReference type="EMBL" id="JAIWYP010000009">
    <property type="protein sequence ID" value="KAH3773147.1"/>
    <property type="molecule type" value="Genomic_DNA"/>
</dbReference>
<keyword evidence="2" id="KW-1185">Reference proteome</keyword>
<accession>A0A9D4E7K3</accession>
<proteinExistence type="predicted"/>
<reference evidence="1" key="1">
    <citation type="journal article" date="2019" name="bioRxiv">
        <title>The Genome of the Zebra Mussel, Dreissena polymorpha: A Resource for Invasive Species Research.</title>
        <authorList>
            <person name="McCartney M.A."/>
            <person name="Auch B."/>
            <person name="Kono T."/>
            <person name="Mallez S."/>
            <person name="Zhang Y."/>
            <person name="Obille A."/>
            <person name="Becker A."/>
            <person name="Abrahante J.E."/>
            <person name="Garbe J."/>
            <person name="Badalamenti J.P."/>
            <person name="Herman A."/>
            <person name="Mangelson H."/>
            <person name="Liachko I."/>
            <person name="Sullivan S."/>
            <person name="Sone E.D."/>
            <person name="Koren S."/>
            <person name="Silverstein K.A.T."/>
            <person name="Beckman K.B."/>
            <person name="Gohl D.M."/>
        </authorList>
    </citation>
    <scope>NUCLEOTIDE SEQUENCE</scope>
    <source>
        <strain evidence="1">Duluth1</strain>
        <tissue evidence="1">Whole animal</tissue>
    </source>
</reference>
<evidence type="ECO:0000313" key="1">
    <source>
        <dbReference type="EMBL" id="KAH3773147.1"/>
    </source>
</evidence>
<organism evidence="1 2">
    <name type="scientific">Dreissena polymorpha</name>
    <name type="common">Zebra mussel</name>
    <name type="synonym">Mytilus polymorpha</name>
    <dbReference type="NCBI Taxonomy" id="45954"/>
    <lineage>
        <taxon>Eukaryota</taxon>
        <taxon>Metazoa</taxon>
        <taxon>Spiralia</taxon>
        <taxon>Lophotrochozoa</taxon>
        <taxon>Mollusca</taxon>
        <taxon>Bivalvia</taxon>
        <taxon>Autobranchia</taxon>
        <taxon>Heteroconchia</taxon>
        <taxon>Euheterodonta</taxon>
        <taxon>Imparidentia</taxon>
        <taxon>Neoheterodontei</taxon>
        <taxon>Myida</taxon>
        <taxon>Dreissenoidea</taxon>
        <taxon>Dreissenidae</taxon>
        <taxon>Dreissena</taxon>
    </lineage>
</organism>
<comment type="caution">
    <text evidence="1">The sequence shown here is derived from an EMBL/GenBank/DDBJ whole genome shotgun (WGS) entry which is preliminary data.</text>
</comment>
<sequence>MTIGSSKNAYSTLKNLNNLKNLNKSSTAVIIEKALDRVWCDGIWKILRGFNIERAGESHPRH</sequence>
<name>A0A9D4E7K3_DREPO</name>
<reference evidence="1" key="2">
    <citation type="submission" date="2020-11" db="EMBL/GenBank/DDBJ databases">
        <authorList>
            <person name="McCartney M.A."/>
            <person name="Auch B."/>
            <person name="Kono T."/>
            <person name="Mallez S."/>
            <person name="Becker A."/>
            <person name="Gohl D.M."/>
            <person name="Silverstein K.A.T."/>
            <person name="Koren S."/>
            <person name="Bechman K.B."/>
            <person name="Herman A."/>
            <person name="Abrahante J.E."/>
            <person name="Garbe J."/>
        </authorList>
    </citation>
    <scope>NUCLEOTIDE SEQUENCE</scope>
    <source>
        <strain evidence="1">Duluth1</strain>
        <tissue evidence="1">Whole animal</tissue>
    </source>
</reference>
<evidence type="ECO:0000313" key="2">
    <source>
        <dbReference type="Proteomes" id="UP000828390"/>
    </source>
</evidence>
<protein>
    <submittedName>
        <fullName evidence="1">Uncharacterized protein</fullName>
    </submittedName>
</protein>
<dbReference type="AlphaFoldDB" id="A0A9D4E7K3"/>